<feature type="transmembrane region" description="Helical" evidence="6">
    <location>
        <begin position="734"/>
        <end position="751"/>
    </location>
</feature>
<keyword evidence="4 6" id="KW-1133">Transmembrane helix</keyword>
<accession>A0A5K7ZIT8</accession>
<dbReference type="InterPro" id="IPR004869">
    <property type="entry name" value="MMPL_dom"/>
</dbReference>
<protein>
    <submittedName>
        <fullName evidence="8">RND transporter</fullName>
    </submittedName>
</protein>
<dbReference type="PROSITE" id="PS50156">
    <property type="entry name" value="SSD"/>
    <property type="match status" value="1"/>
</dbReference>
<dbReference type="PANTHER" id="PTHR33406:SF10">
    <property type="entry name" value="SSD DOMAIN-CONTAINING PROTEIN"/>
    <property type="match status" value="1"/>
</dbReference>
<feature type="transmembrane region" description="Helical" evidence="6">
    <location>
        <begin position="431"/>
        <end position="450"/>
    </location>
</feature>
<gene>
    <name evidence="8" type="ORF">DSCO28_26080</name>
</gene>
<reference evidence="8 9" key="1">
    <citation type="submission" date="2019-11" db="EMBL/GenBank/DDBJ databases">
        <title>Comparative genomics of hydrocarbon-degrading Desulfosarcina strains.</title>
        <authorList>
            <person name="Watanabe M."/>
            <person name="Kojima H."/>
            <person name="Fukui M."/>
        </authorList>
    </citation>
    <scope>NUCLEOTIDE SEQUENCE [LARGE SCALE GENOMIC DNA]</scope>
    <source>
        <strain evidence="8 9">28bB2T</strain>
    </source>
</reference>
<dbReference type="PANTHER" id="PTHR33406">
    <property type="entry name" value="MEMBRANE PROTEIN MJ1562-RELATED"/>
    <property type="match status" value="1"/>
</dbReference>
<feature type="domain" description="SSD" evidence="7">
    <location>
        <begin position="276"/>
        <end position="398"/>
    </location>
</feature>
<name>A0A5K7ZIT8_9BACT</name>
<feature type="transmembrane region" description="Helical" evidence="6">
    <location>
        <begin position="660"/>
        <end position="683"/>
    </location>
</feature>
<organism evidence="8 9">
    <name type="scientific">Desulfosarcina ovata subsp. sediminis</name>
    <dbReference type="NCBI Taxonomy" id="885957"/>
    <lineage>
        <taxon>Bacteria</taxon>
        <taxon>Pseudomonadati</taxon>
        <taxon>Thermodesulfobacteriota</taxon>
        <taxon>Desulfobacteria</taxon>
        <taxon>Desulfobacterales</taxon>
        <taxon>Desulfosarcinaceae</taxon>
        <taxon>Desulfosarcina</taxon>
    </lineage>
</organism>
<dbReference type="AlphaFoldDB" id="A0A5K7ZIT8"/>
<evidence type="ECO:0000256" key="5">
    <source>
        <dbReference type="ARBA" id="ARBA00023136"/>
    </source>
</evidence>
<dbReference type="InterPro" id="IPR000731">
    <property type="entry name" value="SSD"/>
</dbReference>
<feature type="transmembrane region" description="Helical" evidence="6">
    <location>
        <begin position="689"/>
        <end position="713"/>
    </location>
</feature>
<evidence type="ECO:0000259" key="7">
    <source>
        <dbReference type="PROSITE" id="PS50156"/>
    </source>
</evidence>
<evidence type="ECO:0000313" key="9">
    <source>
        <dbReference type="Proteomes" id="UP000425960"/>
    </source>
</evidence>
<dbReference type="GO" id="GO:0005886">
    <property type="term" value="C:plasma membrane"/>
    <property type="evidence" value="ECO:0007669"/>
    <property type="project" value="UniProtKB-SubCell"/>
</dbReference>
<feature type="transmembrane region" description="Helical" evidence="6">
    <location>
        <begin position="240"/>
        <end position="265"/>
    </location>
</feature>
<evidence type="ECO:0000313" key="8">
    <source>
        <dbReference type="EMBL" id="BBO82042.1"/>
    </source>
</evidence>
<feature type="transmembrane region" description="Helical" evidence="6">
    <location>
        <begin position="344"/>
        <end position="367"/>
    </location>
</feature>
<keyword evidence="5 6" id="KW-0472">Membrane</keyword>
<dbReference type="InterPro" id="IPR050545">
    <property type="entry name" value="Mycobact_MmpL"/>
</dbReference>
<keyword evidence="2" id="KW-1003">Cell membrane</keyword>
<evidence type="ECO:0000256" key="4">
    <source>
        <dbReference type="ARBA" id="ARBA00022989"/>
    </source>
</evidence>
<feature type="transmembrane region" description="Helical" evidence="6">
    <location>
        <begin position="272"/>
        <end position="297"/>
    </location>
</feature>
<evidence type="ECO:0000256" key="6">
    <source>
        <dbReference type="SAM" id="Phobius"/>
    </source>
</evidence>
<dbReference type="RefSeq" id="WP_155322592.1">
    <property type="nucleotide sequence ID" value="NZ_AP021876.1"/>
</dbReference>
<feature type="transmembrane region" description="Helical" evidence="6">
    <location>
        <begin position="636"/>
        <end position="653"/>
    </location>
</feature>
<dbReference type="Gene3D" id="1.20.1640.10">
    <property type="entry name" value="Multidrug efflux transporter AcrB transmembrane domain"/>
    <property type="match status" value="2"/>
</dbReference>
<evidence type="ECO:0000256" key="2">
    <source>
        <dbReference type="ARBA" id="ARBA00022475"/>
    </source>
</evidence>
<dbReference type="SUPFAM" id="SSF82866">
    <property type="entry name" value="Multidrug efflux transporter AcrB transmembrane domain"/>
    <property type="match status" value="2"/>
</dbReference>
<dbReference type="EMBL" id="AP021876">
    <property type="protein sequence ID" value="BBO82042.1"/>
    <property type="molecule type" value="Genomic_DNA"/>
</dbReference>
<evidence type="ECO:0000256" key="1">
    <source>
        <dbReference type="ARBA" id="ARBA00004651"/>
    </source>
</evidence>
<dbReference type="Proteomes" id="UP000425960">
    <property type="component" value="Chromosome"/>
</dbReference>
<feature type="transmembrane region" description="Helical" evidence="6">
    <location>
        <begin position="37"/>
        <end position="55"/>
    </location>
</feature>
<keyword evidence="3 6" id="KW-0812">Transmembrane</keyword>
<dbReference type="Pfam" id="PF03176">
    <property type="entry name" value="MMPL"/>
    <property type="match status" value="2"/>
</dbReference>
<dbReference type="KEGG" id="dov:DSCO28_26080"/>
<feature type="transmembrane region" description="Helical" evidence="6">
    <location>
        <begin position="303"/>
        <end position="323"/>
    </location>
</feature>
<sequence length="820" mass="90318">MAAKTNSFAATPAVASSKDFDMASGPWLERLIFNNRFLILMICALITAYLGFQASRLQINASFEKMMPVTHPYIQNYLKHADSIRGLGNSVRVVVANSRGGDIYDPTYLETLRKINDQVFLIPGVDRSFMKSLWTSTVQWNQITEEGFEGGPVMPDTYDGTTESIEQLRVNIRRSGTASTLVANDQKSSMLFVPLLERDAKTKKMLDYRYFRDELNKIRAYEKEGVSIHIIGFAELAGDLIHGLIGVFTFFIFAALITTVILFLYTRCMRSTGLVVFCSLVAVVWLLGLMSLLGYVLNPYSVLVPFLAFAIGMSHGSQLMNGTMHDIGRGAHKLVAARTTFRRLYLAGLTAIMSDAVGFAVLMLIPIPVIRELALTASIGVVVLIFTHLILLPIFLSHTGVSPKAAMRSLNSSQGKHPLVRLLDRFTKPRWAVPIIIGSVIMSGIGLGVAGQLKIGDLDPGAPELRPESQYNRDNAYITSHYQLSSDQLAVIVTCPVNGLYNFETLLEMDRLEEKLRELPGVQTTFSASSMARRYTCAGFEGSVKWITINRDIFVNNDALGYVHSSNPEMLNGARSLAPIIAFLADHKAETLTSVVKTVEAFAQEHNTAERKFLLAAGNSGIEAATNIAVAHANRWMLFYVYTAVLVLCFITFRSWRAVVVAVVPLVVTSILCQALMVALGIGVKVATLPVTALGVGIGVDYALYLLSAQLAFQRTGMSVPEAYRGALTFTGKIVALIGVTLSAAVITWYWSPIKFQADMGILLVFMFLWNMLGALILMPSLSTFLLRPLTRKRVVPADELLNAMPVRKEEFLLSSPKMR</sequence>
<comment type="subcellular location">
    <subcellularLocation>
        <location evidence="1">Cell membrane</location>
        <topology evidence="1">Multi-pass membrane protein</topology>
    </subcellularLocation>
</comment>
<feature type="transmembrane region" description="Helical" evidence="6">
    <location>
        <begin position="763"/>
        <end position="787"/>
    </location>
</feature>
<proteinExistence type="predicted"/>
<evidence type="ECO:0000256" key="3">
    <source>
        <dbReference type="ARBA" id="ARBA00022692"/>
    </source>
</evidence>
<feature type="transmembrane region" description="Helical" evidence="6">
    <location>
        <begin position="373"/>
        <end position="396"/>
    </location>
</feature>